<dbReference type="SUPFAM" id="SSF53335">
    <property type="entry name" value="S-adenosyl-L-methionine-dependent methyltransferases"/>
    <property type="match status" value="1"/>
</dbReference>
<sequence length="321" mass="35325">MDCMSPLLHLPPHPTFQCRESKSNGSPILFICNLPPGTNLEFATRSPSCGALHENEQSAYQLENDDNEEECCVDPNFFDAGYTMAGATGFTVWTGTRLLIEALCWSEGHQCDRLKEIQCCILNAKVIELGAGVGVVGTYLAACGGNVLLTDLPTLVDNAIDDNLQRNATIQPENGQSAPAWLGRSAFRIGKGWASSASLDWTLPIQDQLSSEQCKSVDIIIASDVVFLVSMLQSLLDTVASLFEESAANNPSFILSFQRRDSQDGEESTSFTTVNRVICEVKKRGWNMDCLAWRPVTVLKERDSEVVKEESQVFIFEIRPC</sequence>
<dbReference type="AlphaFoldDB" id="A0ABD3NWD6"/>
<dbReference type="Gene3D" id="3.40.50.150">
    <property type="entry name" value="Vaccinia Virus protein VP39"/>
    <property type="match status" value="1"/>
</dbReference>
<gene>
    <name evidence="1" type="ORF">ACHAWO_004488</name>
</gene>
<name>A0ABD3NWD6_9STRA</name>
<dbReference type="EMBL" id="JALLPJ020000913">
    <property type="protein sequence ID" value="KAL3779912.1"/>
    <property type="molecule type" value="Genomic_DNA"/>
</dbReference>
<dbReference type="Pfam" id="PF10294">
    <property type="entry name" value="Methyltransf_16"/>
    <property type="match status" value="2"/>
</dbReference>
<organism evidence="1 2">
    <name type="scientific">Cyclotella atomus</name>
    <dbReference type="NCBI Taxonomy" id="382360"/>
    <lineage>
        <taxon>Eukaryota</taxon>
        <taxon>Sar</taxon>
        <taxon>Stramenopiles</taxon>
        <taxon>Ochrophyta</taxon>
        <taxon>Bacillariophyta</taxon>
        <taxon>Coscinodiscophyceae</taxon>
        <taxon>Thalassiosirophycidae</taxon>
        <taxon>Stephanodiscales</taxon>
        <taxon>Stephanodiscaceae</taxon>
        <taxon>Cyclotella</taxon>
    </lineage>
</organism>
<reference evidence="1 2" key="1">
    <citation type="submission" date="2024-10" db="EMBL/GenBank/DDBJ databases">
        <title>Updated reference genomes for cyclostephanoid diatoms.</title>
        <authorList>
            <person name="Roberts W.R."/>
            <person name="Alverson A.J."/>
        </authorList>
    </citation>
    <scope>NUCLEOTIDE SEQUENCE [LARGE SCALE GENOMIC DNA]</scope>
    <source>
        <strain evidence="1 2">AJA010-31</strain>
    </source>
</reference>
<keyword evidence="2" id="KW-1185">Reference proteome</keyword>
<dbReference type="Proteomes" id="UP001530400">
    <property type="component" value="Unassembled WGS sequence"/>
</dbReference>
<dbReference type="InterPro" id="IPR019410">
    <property type="entry name" value="Methyltransf_16"/>
</dbReference>
<comment type="caution">
    <text evidence="1">The sequence shown here is derived from an EMBL/GenBank/DDBJ whole genome shotgun (WGS) entry which is preliminary data.</text>
</comment>
<accession>A0ABD3NWD6</accession>
<dbReference type="PANTHER" id="PTHR14614:SF97">
    <property type="entry name" value="S-ADENOSYL-L-METHIONINE-DEPENDENT METHYLTRANSFERASES SUPERFAMILY PROTEIN"/>
    <property type="match status" value="1"/>
</dbReference>
<evidence type="ECO:0000313" key="2">
    <source>
        <dbReference type="Proteomes" id="UP001530400"/>
    </source>
</evidence>
<protein>
    <submittedName>
        <fullName evidence="1">Uncharacterized protein</fullName>
    </submittedName>
</protein>
<dbReference type="PANTHER" id="PTHR14614">
    <property type="entry name" value="HEPATOCELLULAR CARCINOMA-ASSOCIATED ANTIGEN"/>
    <property type="match status" value="1"/>
</dbReference>
<dbReference type="InterPro" id="IPR029063">
    <property type="entry name" value="SAM-dependent_MTases_sf"/>
</dbReference>
<evidence type="ECO:0000313" key="1">
    <source>
        <dbReference type="EMBL" id="KAL3779912.1"/>
    </source>
</evidence>
<proteinExistence type="predicted"/>